<dbReference type="AlphaFoldDB" id="A0A485L4R5"/>
<dbReference type="EMBL" id="CAADRA010005823">
    <property type="protein sequence ID" value="VFT92892.1"/>
    <property type="molecule type" value="Genomic_DNA"/>
</dbReference>
<reference evidence="1" key="2">
    <citation type="submission" date="2019-06" db="EMBL/GenBank/DDBJ databases">
        <title>Genomics analysis of Aphanomyces spp. identifies a new class of oomycete effector associated with host adaptation.</title>
        <authorList>
            <person name="Gaulin E."/>
        </authorList>
    </citation>
    <scope>NUCLEOTIDE SEQUENCE</scope>
    <source>
        <strain evidence="1">CBS 578.67</strain>
    </source>
</reference>
<gene>
    <name evidence="2" type="primary">Aste57867_16109</name>
    <name evidence="1" type="ORF">As57867_016053</name>
    <name evidence="2" type="ORF">ASTE57867_16109</name>
</gene>
<keyword evidence="3" id="KW-1185">Reference proteome</keyword>
<accession>A0A485L4R5</accession>
<proteinExistence type="predicted"/>
<evidence type="ECO:0000313" key="2">
    <source>
        <dbReference type="EMBL" id="VFT92892.1"/>
    </source>
</evidence>
<sequence length="121" mass="13917">MDKRVKFLYRELSSIWLCVGADDVAALKQQRFQNGLNQFFKRNRIPEQNIVEKISLARCVYTNECLGGVFDYTDQFCHSFGVQGSPKCCVDIKRYANGKVTLPKGWLQRFLQHYPCASSAL</sequence>
<reference evidence="2 3" key="1">
    <citation type="submission" date="2019-03" db="EMBL/GenBank/DDBJ databases">
        <authorList>
            <person name="Gaulin E."/>
            <person name="Dumas B."/>
        </authorList>
    </citation>
    <scope>NUCLEOTIDE SEQUENCE [LARGE SCALE GENOMIC DNA]</scope>
    <source>
        <strain evidence="2">CBS 568.67</strain>
    </source>
</reference>
<name>A0A485L4R5_9STRA</name>
<evidence type="ECO:0000313" key="3">
    <source>
        <dbReference type="Proteomes" id="UP000332933"/>
    </source>
</evidence>
<evidence type="ECO:0000313" key="1">
    <source>
        <dbReference type="EMBL" id="KAF0692863.1"/>
    </source>
</evidence>
<dbReference type="Proteomes" id="UP000332933">
    <property type="component" value="Unassembled WGS sequence"/>
</dbReference>
<dbReference type="EMBL" id="VJMH01005802">
    <property type="protein sequence ID" value="KAF0692863.1"/>
    <property type="molecule type" value="Genomic_DNA"/>
</dbReference>
<organism evidence="2 3">
    <name type="scientific">Aphanomyces stellatus</name>
    <dbReference type="NCBI Taxonomy" id="120398"/>
    <lineage>
        <taxon>Eukaryota</taxon>
        <taxon>Sar</taxon>
        <taxon>Stramenopiles</taxon>
        <taxon>Oomycota</taxon>
        <taxon>Saprolegniomycetes</taxon>
        <taxon>Saprolegniales</taxon>
        <taxon>Verrucalvaceae</taxon>
        <taxon>Aphanomyces</taxon>
    </lineage>
</organism>
<dbReference type="OrthoDB" id="62107at2759"/>
<protein>
    <submittedName>
        <fullName evidence="2">Aste57867_16109 protein</fullName>
    </submittedName>
</protein>